<dbReference type="KEGG" id="nga:Ngar_c29330"/>
<reference evidence="1 2" key="1">
    <citation type="journal article" date="2012" name="Environ. Microbiol.">
        <title>The genome of the ammonia-oxidizing Candidatus Nitrososphaera gargensis: insights into metabolic versatility and environmental adaptations.</title>
        <authorList>
            <person name="Spang A."/>
            <person name="Poehlein A."/>
            <person name="Offre P."/>
            <person name="Zumbragel S."/>
            <person name="Haider S."/>
            <person name="Rychlik N."/>
            <person name="Nowka B."/>
            <person name="Schmeisser C."/>
            <person name="Lebedeva E.V."/>
            <person name="Rattei T."/>
            <person name="Bohm C."/>
            <person name="Schmid M."/>
            <person name="Galushko A."/>
            <person name="Hatzenpichler R."/>
            <person name="Weinmaier T."/>
            <person name="Daniel R."/>
            <person name="Schleper C."/>
            <person name="Spieck E."/>
            <person name="Streit W."/>
            <person name="Wagner M."/>
        </authorList>
    </citation>
    <scope>NUCLEOTIDE SEQUENCE [LARGE SCALE GENOMIC DNA]</scope>
    <source>
        <strain evidence="2">Ga9.2</strain>
    </source>
</reference>
<dbReference type="RefSeq" id="WP_015020385.1">
    <property type="nucleotide sequence ID" value="NC_018719.1"/>
</dbReference>
<dbReference type="GeneID" id="13794952"/>
<dbReference type="STRING" id="1237085.Ngar_c29330"/>
<dbReference type="InParanoid" id="K0IER9"/>
<sequence length="169" mass="18378">MPETVQREEILEEGDLKGKSAALLADIDSMIDQTLQIYELTSKEGEIIASIGSSISVLLSTLKLSVALSPNIFQNDFPAIKSAVLNANAEIIIMQANGNIVTKKFSDLDSSQAVSVIKEIIPKINQSAEAKKADVTEKIVLMKKVAKQFQRVKSMPSAPSNSKEEDDEE</sequence>
<dbReference type="BioCyc" id="CNIT1237085:G1324-2933-MONOMER"/>
<protein>
    <submittedName>
        <fullName evidence="1">Uncharacterized protein</fullName>
    </submittedName>
</protein>
<accession>K0IER9</accession>
<dbReference type="AlphaFoldDB" id="K0IER9"/>
<dbReference type="Proteomes" id="UP000008037">
    <property type="component" value="Chromosome"/>
</dbReference>
<dbReference type="HOGENOM" id="CLU_1575001_0_0_2"/>
<keyword evidence="2" id="KW-1185">Reference proteome</keyword>
<proteinExistence type="predicted"/>
<gene>
    <name evidence="1" type="ordered locus">Ngar_c29330</name>
</gene>
<name>K0IER9_NITGG</name>
<organism evidence="1 2">
    <name type="scientific">Nitrososphaera gargensis (strain Ga9.2)</name>
    <dbReference type="NCBI Taxonomy" id="1237085"/>
    <lineage>
        <taxon>Archaea</taxon>
        <taxon>Nitrososphaerota</taxon>
        <taxon>Nitrososphaeria</taxon>
        <taxon>Nitrososphaerales</taxon>
        <taxon>Nitrososphaeraceae</taxon>
        <taxon>Nitrososphaera</taxon>
    </lineage>
</organism>
<evidence type="ECO:0000313" key="1">
    <source>
        <dbReference type="EMBL" id="AFU59851.1"/>
    </source>
</evidence>
<evidence type="ECO:0000313" key="2">
    <source>
        <dbReference type="Proteomes" id="UP000008037"/>
    </source>
</evidence>
<dbReference type="EMBL" id="CP002408">
    <property type="protein sequence ID" value="AFU59851.1"/>
    <property type="molecule type" value="Genomic_DNA"/>
</dbReference>